<evidence type="ECO:0000313" key="2">
    <source>
        <dbReference type="EMBL" id="RUS89663.1"/>
    </source>
</evidence>
<dbReference type="AlphaFoldDB" id="A0A433U777"/>
<organism evidence="2 3">
    <name type="scientific">Elysia chlorotica</name>
    <name type="common">Eastern emerald elysia</name>
    <name type="synonym">Sea slug</name>
    <dbReference type="NCBI Taxonomy" id="188477"/>
    <lineage>
        <taxon>Eukaryota</taxon>
        <taxon>Metazoa</taxon>
        <taxon>Spiralia</taxon>
        <taxon>Lophotrochozoa</taxon>
        <taxon>Mollusca</taxon>
        <taxon>Gastropoda</taxon>
        <taxon>Heterobranchia</taxon>
        <taxon>Euthyneura</taxon>
        <taxon>Panpulmonata</taxon>
        <taxon>Sacoglossa</taxon>
        <taxon>Placobranchoidea</taxon>
        <taxon>Plakobranchidae</taxon>
        <taxon>Elysia</taxon>
    </lineage>
</organism>
<reference evidence="2 3" key="1">
    <citation type="submission" date="2019-01" db="EMBL/GenBank/DDBJ databases">
        <title>A draft genome assembly of the solar-powered sea slug Elysia chlorotica.</title>
        <authorList>
            <person name="Cai H."/>
            <person name="Li Q."/>
            <person name="Fang X."/>
            <person name="Li J."/>
            <person name="Curtis N.E."/>
            <person name="Altenburger A."/>
            <person name="Shibata T."/>
            <person name="Feng M."/>
            <person name="Maeda T."/>
            <person name="Schwartz J.A."/>
            <person name="Shigenobu S."/>
            <person name="Lundholm N."/>
            <person name="Nishiyama T."/>
            <person name="Yang H."/>
            <person name="Hasebe M."/>
            <person name="Li S."/>
            <person name="Pierce S.K."/>
            <person name="Wang J."/>
        </authorList>
    </citation>
    <scope>NUCLEOTIDE SEQUENCE [LARGE SCALE GENOMIC DNA]</scope>
    <source>
        <strain evidence="2">EC2010</strain>
        <tissue evidence="2">Whole organism of an adult</tissue>
    </source>
</reference>
<feature type="domain" description="Ig-like" evidence="1">
    <location>
        <begin position="32"/>
        <end position="116"/>
    </location>
</feature>
<dbReference type="Pfam" id="PF13927">
    <property type="entry name" value="Ig_3"/>
    <property type="match status" value="1"/>
</dbReference>
<dbReference type="PROSITE" id="PS50835">
    <property type="entry name" value="IG_LIKE"/>
    <property type="match status" value="1"/>
</dbReference>
<dbReference type="InterPro" id="IPR007110">
    <property type="entry name" value="Ig-like_dom"/>
</dbReference>
<dbReference type="EMBL" id="RQTK01000050">
    <property type="protein sequence ID" value="RUS89663.1"/>
    <property type="molecule type" value="Genomic_DNA"/>
</dbReference>
<sequence length="116" mass="12994">MKRTVRWTIRYSLLLIVIILVLAPVGAFRISPPLVDKYATLGSKLWWTCSAIDTAPSSQVSIQWKFGSAVLSSDSRRTIFSNGTMYIPVVQRDHLGEYTCVATDSQTVAESKAWLR</sequence>
<gene>
    <name evidence="2" type="ORF">EGW08_002584</name>
</gene>
<dbReference type="InterPro" id="IPR036179">
    <property type="entry name" value="Ig-like_dom_sf"/>
</dbReference>
<feature type="non-terminal residue" evidence="2">
    <location>
        <position position="116"/>
    </location>
</feature>
<comment type="caution">
    <text evidence="2">The sequence shown here is derived from an EMBL/GenBank/DDBJ whole genome shotgun (WGS) entry which is preliminary data.</text>
</comment>
<keyword evidence="3" id="KW-1185">Reference proteome</keyword>
<dbReference type="InterPro" id="IPR013783">
    <property type="entry name" value="Ig-like_fold"/>
</dbReference>
<accession>A0A433U777</accession>
<proteinExistence type="predicted"/>
<dbReference type="Gene3D" id="2.60.40.10">
    <property type="entry name" value="Immunoglobulins"/>
    <property type="match status" value="1"/>
</dbReference>
<evidence type="ECO:0000313" key="3">
    <source>
        <dbReference type="Proteomes" id="UP000271974"/>
    </source>
</evidence>
<dbReference type="SUPFAM" id="SSF48726">
    <property type="entry name" value="Immunoglobulin"/>
    <property type="match status" value="1"/>
</dbReference>
<dbReference type="OrthoDB" id="428111at2759"/>
<evidence type="ECO:0000259" key="1">
    <source>
        <dbReference type="PROSITE" id="PS50835"/>
    </source>
</evidence>
<dbReference type="Proteomes" id="UP000271974">
    <property type="component" value="Unassembled WGS sequence"/>
</dbReference>
<name>A0A433U777_ELYCH</name>
<protein>
    <recommendedName>
        <fullName evidence="1">Ig-like domain-containing protein</fullName>
    </recommendedName>
</protein>